<dbReference type="InterPro" id="IPR026052">
    <property type="entry name" value="DNA-bd_prot-inh"/>
</dbReference>
<feature type="compositionally biased region" description="Polar residues" evidence="6">
    <location>
        <begin position="121"/>
        <end position="131"/>
    </location>
</feature>
<evidence type="ECO:0000313" key="8">
    <source>
        <dbReference type="EMBL" id="FAA00747.1"/>
    </source>
</evidence>
<dbReference type="PANTHER" id="PTHR11723">
    <property type="entry name" value="DNA-BINDING PROTEIN INHIBITOR"/>
    <property type="match status" value="1"/>
</dbReference>
<evidence type="ECO:0000256" key="4">
    <source>
        <dbReference type="ARBA" id="ARBA00023163"/>
    </source>
</evidence>
<sequence>MENNSEKQLRGSGSREIRKCIRNYKKQMKSLEYSRLRSLVPSTASRPRVSKIEVIEEAIKYIAYLQDTLNARFEEDNTNEATQRTGNERRPRIVRQKRQRFASYMIKTQRNSLPARRKFSKQSNTETESQR</sequence>
<keyword evidence="3" id="KW-0805">Transcription regulation</keyword>
<dbReference type="GO" id="GO:0005634">
    <property type="term" value="C:nucleus"/>
    <property type="evidence" value="ECO:0007669"/>
    <property type="project" value="UniProtKB-SubCell"/>
</dbReference>
<organism evidence="8">
    <name type="scientific">Acropora digitifera</name>
    <name type="common">Staghorn coral</name>
    <dbReference type="NCBI Taxonomy" id="70779"/>
    <lineage>
        <taxon>Eukaryota</taxon>
        <taxon>Metazoa</taxon>
        <taxon>Cnidaria</taxon>
        <taxon>Anthozoa</taxon>
        <taxon>Hexacorallia</taxon>
        <taxon>Scleractinia</taxon>
        <taxon>Astrocoeniina</taxon>
        <taxon>Acroporidae</taxon>
        <taxon>Acropora</taxon>
    </lineage>
</organism>
<gene>
    <name evidence="8" type="primary">pearl</name>
</gene>
<dbReference type="AlphaFoldDB" id="I6L1R4"/>
<evidence type="ECO:0000256" key="3">
    <source>
        <dbReference type="ARBA" id="ARBA00023015"/>
    </source>
</evidence>
<dbReference type="GO" id="GO:0030154">
    <property type="term" value="P:cell differentiation"/>
    <property type="evidence" value="ECO:0007669"/>
    <property type="project" value="TreeGrafter"/>
</dbReference>
<protein>
    <submittedName>
        <fullName evidence="8">Helix-loop-helix protein Adi-pearl</fullName>
    </submittedName>
</protein>
<dbReference type="PANTHER" id="PTHR11723:SF17">
    <property type="entry name" value="PROTEIN EXTRA-MACROCHAETAE"/>
    <property type="match status" value="1"/>
</dbReference>
<name>I6L1R4_ACRDI</name>
<proteinExistence type="predicted"/>
<feature type="region of interest" description="Disordered" evidence="6">
    <location>
        <begin position="75"/>
        <end position="131"/>
    </location>
</feature>
<dbReference type="GO" id="GO:0032922">
    <property type="term" value="P:circadian regulation of gene expression"/>
    <property type="evidence" value="ECO:0007669"/>
    <property type="project" value="TreeGrafter"/>
</dbReference>
<dbReference type="EMBL" id="BR000997">
    <property type="protein sequence ID" value="FAA00747.1"/>
    <property type="molecule type" value="Genomic_DNA"/>
</dbReference>
<evidence type="ECO:0000256" key="5">
    <source>
        <dbReference type="ARBA" id="ARBA00023242"/>
    </source>
</evidence>
<dbReference type="InterPro" id="IPR036638">
    <property type="entry name" value="HLH_DNA-bd_sf"/>
</dbReference>
<dbReference type="PROSITE" id="PS50888">
    <property type="entry name" value="BHLH"/>
    <property type="match status" value="1"/>
</dbReference>
<dbReference type="GO" id="GO:0046983">
    <property type="term" value="F:protein dimerization activity"/>
    <property type="evidence" value="ECO:0007669"/>
    <property type="project" value="InterPro"/>
</dbReference>
<accession>I6L1R4</accession>
<evidence type="ECO:0000259" key="7">
    <source>
        <dbReference type="PROSITE" id="PS50888"/>
    </source>
</evidence>
<evidence type="ECO:0000256" key="2">
    <source>
        <dbReference type="ARBA" id="ARBA00022491"/>
    </source>
</evidence>
<dbReference type="Pfam" id="PF00010">
    <property type="entry name" value="HLH"/>
    <property type="match status" value="1"/>
</dbReference>
<feature type="domain" description="BHLH" evidence="7">
    <location>
        <begin position="13"/>
        <end position="65"/>
    </location>
</feature>
<keyword evidence="2" id="KW-0678">Repressor</keyword>
<dbReference type="SUPFAM" id="SSF47459">
    <property type="entry name" value="HLH, helix-loop-helix DNA-binding domain"/>
    <property type="match status" value="1"/>
</dbReference>
<comment type="subcellular location">
    <subcellularLocation>
        <location evidence="1">Nucleus</location>
    </subcellularLocation>
</comment>
<dbReference type="InterPro" id="IPR011598">
    <property type="entry name" value="bHLH_dom"/>
</dbReference>
<reference evidence="8" key="1">
    <citation type="journal article" date="2012" name="Dev. Genes Evol.">
        <title>A genomewide survey of bHLH transcription factors in the coral Acropora digitifera identifies three novel orthologous families, pearl, amber, and peridot.</title>
        <authorList>
            <person name="Gyoja F."/>
            <person name="Kawashima T."/>
            <person name="Satoh N."/>
        </authorList>
    </citation>
    <scope>NUCLEOTIDE SEQUENCE</scope>
</reference>
<keyword evidence="5" id="KW-0539">Nucleus</keyword>
<dbReference type="GO" id="GO:0005737">
    <property type="term" value="C:cytoplasm"/>
    <property type="evidence" value="ECO:0007669"/>
    <property type="project" value="InterPro"/>
</dbReference>
<keyword evidence="4" id="KW-0804">Transcription</keyword>
<dbReference type="OrthoDB" id="10047910at2759"/>
<dbReference type="Gene3D" id="4.10.280.10">
    <property type="entry name" value="Helix-loop-helix DNA-binding domain"/>
    <property type="match status" value="1"/>
</dbReference>
<evidence type="ECO:0000256" key="6">
    <source>
        <dbReference type="SAM" id="MobiDB-lite"/>
    </source>
</evidence>
<dbReference type="GO" id="GO:0000122">
    <property type="term" value="P:negative regulation of transcription by RNA polymerase II"/>
    <property type="evidence" value="ECO:0007669"/>
    <property type="project" value="InterPro"/>
</dbReference>
<evidence type="ECO:0000256" key="1">
    <source>
        <dbReference type="ARBA" id="ARBA00004123"/>
    </source>
</evidence>
<dbReference type="KEGG" id="adf:107340354"/>